<dbReference type="AlphaFoldDB" id="A0A930UAT6"/>
<accession>A0A930UAT6</accession>
<dbReference type="Proteomes" id="UP000604381">
    <property type="component" value="Unassembled WGS sequence"/>
</dbReference>
<dbReference type="InterPro" id="IPR041715">
    <property type="entry name" value="HisRS-like_core"/>
</dbReference>
<proteinExistence type="predicted"/>
<evidence type="ECO:0000313" key="2">
    <source>
        <dbReference type="EMBL" id="MBF2734505.1"/>
    </source>
</evidence>
<keyword evidence="2" id="KW-0808">Transferase</keyword>
<dbReference type="InterPro" id="IPR045864">
    <property type="entry name" value="aa-tRNA-synth_II/BPL/LPL"/>
</dbReference>
<gene>
    <name evidence="2" type="ORF">ISN26_00150</name>
</gene>
<organism evidence="2 3">
    <name type="scientific">Candidatus Amphirhobacter heronislandensis</name>
    <dbReference type="NCBI Taxonomy" id="1732024"/>
    <lineage>
        <taxon>Bacteria</taxon>
        <taxon>Pseudomonadati</taxon>
        <taxon>Pseudomonadota</taxon>
        <taxon>Gammaproteobacteria</taxon>
        <taxon>Candidatus Tethybacterales</taxon>
        <taxon>Candidatus Tethybacteraceae</taxon>
        <taxon>Candidatus Amphirhobacter</taxon>
    </lineage>
</organism>
<keyword evidence="3" id="KW-1185">Reference proteome</keyword>
<sequence>MDAEPKGPASLLFGEAETVERASRELVAQLLLHGYGLAQPPLAADDDGVRADLTPQVARLYDRLGHQRARRMCYCGPALAERVDAPWEEREILQVGAELFGHGELAAAIEVASLAARLLGKAGVKDPHLTLGHAGLLKHVARQTLPDDPERAYEALARKDVASVLEAARPNEKAAALLRHVTAMRGAPAKLDEWFELPHADASFPHEFRDQLKEVAGALAEQEISVSVDVTGAAGAFYHSCVSFALMSGATILGYGGNYATPAGHPACGFSLNARKLPGCCDAPAAEAFAAWDNYRDPAWRAAAARLIDAGRRMEVYGSEADVPADAPSVLAADGKGGWSLESR</sequence>
<protein>
    <submittedName>
        <fullName evidence="2">ATP phosphoribosyltransferase regulatory subunit</fullName>
    </submittedName>
</protein>
<dbReference type="GO" id="GO:0016757">
    <property type="term" value="F:glycosyltransferase activity"/>
    <property type="evidence" value="ECO:0007669"/>
    <property type="project" value="UniProtKB-KW"/>
</dbReference>
<name>A0A930UAT6_9GAMM</name>
<keyword evidence="2" id="KW-0328">Glycosyltransferase</keyword>
<evidence type="ECO:0000259" key="1">
    <source>
        <dbReference type="Pfam" id="PF13393"/>
    </source>
</evidence>
<dbReference type="Gene3D" id="3.30.930.10">
    <property type="entry name" value="Bira Bifunctional Protein, Domain 2"/>
    <property type="match status" value="1"/>
</dbReference>
<dbReference type="EMBL" id="JADHEI010000009">
    <property type="protein sequence ID" value="MBF2734505.1"/>
    <property type="molecule type" value="Genomic_DNA"/>
</dbReference>
<dbReference type="Pfam" id="PF13393">
    <property type="entry name" value="tRNA-synt_His"/>
    <property type="match status" value="1"/>
</dbReference>
<feature type="domain" description="Class II Histidinyl-tRNA synthetase (HisRS)-like catalytic core" evidence="1">
    <location>
        <begin position="48"/>
        <end position="277"/>
    </location>
</feature>
<reference evidence="2" key="1">
    <citation type="submission" date="2020-10" db="EMBL/GenBank/DDBJ databases">
        <title>An improved Amphimedon queenslandica hologenome assembly reveals how three proteobacterial symbionts can extend the metabolic phenotypic of their marine sponge host.</title>
        <authorList>
            <person name="Degnan B."/>
            <person name="Degnan S."/>
            <person name="Xiang X."/>
        </authorList>
    </citation>
    <scope>NUCLEOTIDE SEQUENCE</scope>
    <source>
        <strain evidence="2">AqS2</strain>
    </source>
</reference>
<comment type="caution">
    <text evidence="2">The sequence shown here is derived from an EMBL/GenBank/DDBJ whole genome shotgun (WGS) entry which is preliminary data.</text>
</comment>
<evidence type="ECO:0000313" key="3">
    <source>
        <dbReference type="Proteomes" id="UP000604381"/>
    </source>
</evidence>
<dbReference type="SUPFAM" id="SSF55681">
    <property type="entry name" value="Class II aaRS and biotin synthetases"/>
    <property type="match status" value="1"/>
</dbReference>